<proteinExistence type="predicted"/>
<evidence type="ECO:0000313" key="2">
    <source>
        <dbReference type="EMBL" id="KAG1342363.1"/>
    </source>
</evidence>
<protein>
    <submittedName>
        <fullName evidence="2">Uncharacterized protein</fullName>
    </submittedName>
</protein>
<evidence type="ECO:0000256" key="1">
    <source>
        <dbReference type="SAM" id="MobiDB-lite"/>
    </source>
</evidence>
<comment type="caution">
    <text evidence="2">The sequence shown here is derived from an EMBL/GenBank/DDBJ whole genome shotgun (WGS) entry which is preliminary data.</text>
</comment>
<gene>
    <name evidence="2" type="ORF">COCNU_05G005920</name>
</gene>
<reference evidence="2" key="2">
    <citation type="submission" date="2019-07" db="EMBL/GenBank/DDBJ databases">
        <authorList>
            <person name="Yang Y."/>
            <person name="Bocs S."/>
            <person name="Baudouin L."/>
        </authorList>
    </citation>
    <scope>NUCLEOTIDE SEQUENCE</scope>
    <source>
        <tissue evidence="2">Spear leaf of Hainan Tall coconut</tissue>
    </source>
</reference>
<sequence length="174" mass="19377">MASAEVEVVNTGANTRIGAGDGGASNAKLDPKDANRVDLIKATMTTSELSSISTCMELEALKAYVVGGGWEFLFGDSLGLPEGKATEDWPKGTPHRYRESHPKLRTPRTCTLDSWNIRVGKAWTMMRRLKVEPWVGPKELATEEPNCRTPPYYHLMPLSKQKKMKQREATKKEN</sequence>
<dbReference type="EMBL" id="CM017876">
    <property type="protein sequence ID" value="KAG1342363.1"/>
    <property type="molecule type" value="Genomic_DNA"/>
</dbReference>
<dbReference type="Proteomes" id="UP000797356">
    <property type="component" value="Chromosome 5"/>
</dbReference>
<accession>A0A8K0I8N1</accession>
<name>A0A8K0I8N1_COCNU</name>
<dbReference type="AlphaFoldDB" id="A0A8K0I8N1"/>
<feature type="region of interest" description="Disordered" evidence="1">
    <location>
        <begin position="85"/>
        <end position="104"/>
    </location>
</feature>
<feature type="compositionally biased region" description="Basic and acidic residues" evidence="1">
    <location>
        <begin position="85"/>
        <end position="102"/>
    </location>
</feature>
<keyword evidence="3" id="KW-1185">Reference proteome</keyword>
<reference evidence="2" key="1">
    <citation type="journal article" date="2017" name="Gigascience">
        <title>The genome draft of coconut (Cocos nucifera).</title>
        <authorList>
            <person name="Xiao Y."/>
            <person name="Xu P."/>
            <person name="Fan H."/>
            <person name="Baudouin L."/>
            <person name="Xia W."/>
            <person name="Bocs S."/>
            <person name="Xu J."/>
            <person name="Li Q."/>
            <person name="Guo A."/>
            <person name="Zhou L."/>
            <person name="Li J."/>
            <person name="Wu Y."/>
            <person name="Ma Z."/>
            <person name="Armero A."/>
            <person name="Issali A.E."/>
            <person name="Liu N."/>
            <person name="Peng M."/>
            <person name="Yang Y."/>
        </authorList>
    </citation>
    <scope>NUCLEOTIDE SEQUENCE</scope>
    <source>
        <tissue evidence="2">Spear leaf of Hainan Tall coconut</tissue>
    </source>
</reference>
<evidence type="ECO:0000313" key="3">
    <source>
        <dbReference type="Proteomes" id="UP000797356"/>
    </source>
</evidence>
<organism evidence="2 3">
    <name type="scientific">Cocos nucifera</name>
    <name type="common">Coconut palm</name>
    <dbReference type="NCBI Taxonomy" id="13894"/>
    <lineage>
        <taxon>Eukaryota</taxon>
        <taxon>Viridiplantae</taxon>
        <taxon>Streptophyta</taxon>
        <taxon>Embryophyta</taxon>
        <taxon>Tracheophyta</taxon>
        <taxon>Spermatophyta</taxon>
        <taxon>Magnoliopsida</taxon>
        <taxon>Liliopsida</taxon>
        <taxon>Arecaceae</taxon>
        <taxon>Arecoideae</taxon>
        <taxon>Cocoseae</taxon>
        <taxon>Attaleinae</taxon>
        <taxon>Cocos</taxon>
    </lineage>
</organism>